<comment type="pathway">
    <text evidence="7 9">Lipid metabolism; fatty acid biosynthesis.</text>
</comment>
<keyword evidence="3 7" id="KW-0597">Phosphoprotein</keyword>
<dbReference type="PROSITE" id="PS50075">
    <property type="entry name" value="CARRIER"/>
    <property type="match status" value="1"/>
</dbReference>
<evidence type="ECO:0000259" key="10">
    <source>
        <dbReference type="PROSITE" id="PS50075"/>
    </source>
</evidence>
<comment type="subcellular location">
    <subcellularLocation>
        <location evidence="7">Cytoplasm</location>
    </subcellularLocation>
</comment>
<accession>A0ABT6NDV8</accession>
<feature type="domain" description="Carrier" evidence="10">
    <location>
        <begin position="1"/>
        <end position="74"/>
    </location>
</feature>
<evidence type="ECO:0000313" key="11">
    <source>
        <dbReference type="EMBL" id="MDH8678622.1"/>
    </source>
</evidence>
<comment type="caution">
    <text evidence="11">The sequence shown here is derived from an EMBL/GenBank/DDBJ whole genome shotgun (WGS) entry which is preliminary data.</text>
</comment>
<dbReference type="RefSeq" id="WP_281094473.1">
    <property type="nucleotide sequence ID" value="NZ_JARYZI010000006.1"/>
</dbReference>
<evidence type="ECO:0000256" key="7">
    <source>
        <dbReference type="HAMAP-Rule" id="MF_01217"/>
    </source>
</evidence>
<sequence length="77" mass="8724">MFKKIKAIIVEQLSVIDPAEIKQDTSFDSMDIDSIDAVEIIMAIEDEFEIEIPDEEAEQFTSIADIINYLNSIEIEG</sequence>
<evidence type="ECO:0000256" key="6">
    <source>
        <dbReference type="ARBA" id="ARBA00023160"/>
    </source>
</evidence>
<evidence type="ECO:0000256" key="3">
    <source>
        <dbReference type="ARBA" id="ARBA00022553"/>
    </source>
</evidence>
<keyword evidence="12" id="KW-1185">Reference proteome</keyword>
<gene>
    <name evidence="7 11" type="primary">acpP</name>
    <name evidence="11" type="ORF">QE109_10715</name>
</gene>
<evidence type="ECO:0000256" key="1">
    <source>
        <dbReference type="ARBA" id="ARBA00022450"/>
    </source>
</evidence>
<keyword evidence="1 7" id="KW-0596">Phosphopantetheine</keyword>
<dbReference type="Gene3D" id="1.10.1200.10">
    <property type="entry name" value="ACP-like"/>
    <property type="match status" value="1"/>
</dbReference>
<dbReference type="InterPro" id="IPR009081">
    <property type="entry name" value="PP-bd_ACP"/>
</dbReference>
<dbReference type="HAMAP" id="MF_01217">
    <property type="entry name" value="Acyl_carrier"/>
    <property type="match status" value="1"/>
</dbReference>
<evidence type="ECO:0000256" key="9">
    <source>
        <dbReference type="RuleBase" id="RU003545"/>
    </source>
</evidence>
<dbReference type="SUPFAM" id="SSF47336">
    <property type="entry name" value="ACP-like"/>
    <property type="match status" value="1"/>
</dbReference>
<comment type="function">
    <text evidence="7 9">Carrier of the growing fatty acid chain in fatty acid biosynthesis.</text>
</comment>
<proteinExistence type="inferred from homology"/>
<evidence type="ECO:0000256" key="2">
    <source>
        <dbReference type="ARBA" id="ARBA00022516"/>
    </source>
</evidence>
<keyword evidence="2 7" id="KW-0444">Lipid biosynthesis</keyword>
<evidence type="ECO:0000256" key="4">
    <source>
        <dbReference type="ARBA" id="ARBA00022832"/>
    </source>
</evidence>
<dbReference type="NCBIfam" id="NF002148">
    <property type="entry name" value="PRK00982.1-2"/>
    <property type="match status" value="1"/>
</dbReference>
<evidence type="ECO:0000256" key="5">
    <source>
        <dbReference type="ARBA" id="ARBA00023098"/>
    </source>
</evidence>
<dbReference type="InterPro" id="IPR003231">
    <property type="entry name" value="ACP"/>
</dbReference>
<organism evidence="11 12">
    <name type="scientific">Fusibacter bizertensis</name>
    <dbReference type="NCBI Taxonomy" id="1488331"/>
    <lineage>
        <taxon>Bacteria</taxon>
        <taxon>Bacillati</taxon>
        <taxon>Bacillota</taxon>
        <taxon>Clostridia</taxon>
        <taxon>Eubacteriales</taxon>
        <taxon>Eubacteriales Family XII. Incertae Sedis</taxon>
        <taxon>Fusibacter</taxon>
    </lineage>
</organism>
<comment type="similarity">
    <text evidence="7">Belongs to the acyl carrier protein (ACP) family.</text>
</comment>
<comment type="PTM">
    <text evidence="9">4'-phosphopantetheine is transferred from CoA to a specific serine of apo-ACP by acpS.</text>
</comment>
<evidence type="ECO:0000313" key="12">
    <source>
        <dbReference type="Proteomes" id="UP001158045"/>
    </source>
</evidence>
<keyword evidence="4 7" id="KW-0276">Fatty acid metabolism</keyword>
<dbReference type="NCBIfam" id="TIGR00517">
    <property type="entry name" value="acyl_carrier"/>
    <property type="match status" value="1"/>
</dbReference>
<feature type="modified residue" description="O-(pantetheine 4'-phosphoryl)serine" evidence="7">
    <location>
        <position position="34"/>
    </location>
</feature>
<dbReference type="EMBL" id="JARYZI010000006">
    <property type="protein sequence ID" value="MDH8678622.1"/>
    <property type="molecule type" value="Genomic_DNA"/>
</dbReference>
<keyword evidence="7" id="KW-0963">Cytoplasm</keyword>
<dbReference type="PANTHER" id="PTHR20863">
    <property type="entry name" value="ACYL CARRIER PROTEIN"/>
    <property type="match status" value="1"/>
</dbReference>
<dbReference type="Proteomes" id="UP001158045">
    <property type="component" value="Unassembled WGS sequence"/>
</dbReference>
<comment type="PTM">
    <text evidence="7">4'-phosphopantetheine is transferred from CoA to a specific serine of apo-ACP by AcpS. This modification is essential for activity because fatty acids are bound in thioester linkage to the sulfhydryl of the prosthetic group.</text>
</comment>
<evidence type="ECO:0000256" key="8">
    <source>
        <dbReference type="NCBIfam" id="TIGR00517"/>
    </source>
</evidence>
<dbReference type="PANTHER" id="PTHR20863:SF76">
    <property type="entry name" value="CARRIER DOMAIN-CONTAINING PROTEIN"/>
    <property type="match status" value="1"/>
</dbReference>
<protein>
    <recommendedName>
        <fullName evidence="7 8">Acyl carrier protein</fullName>
        <shortName evidence="7">ACP</shortName>
    </recommendedName>
</protein>
<reference evidence="11 12" key="1">
    <citation type="submission" date="2023-04" db="EMBL/GenBank/DDBJ databases">
        <title>Fusibacter bizertensis strain WBS, isolated from littoral bottom sediments of the Arctic seas - biochemical and genomic analysis.</title>
        <authorList>
            <person name="Brioukhanov A.L."/>
        </authorList>
    </citation>
    <scope>NUCLEOTIDE SEQUENCE [LARGE SCALE GENOMIC DNA]</scope>
    <source>
        <strain evidence="11 12">WBS</strain>
    </source>
</reference>
<keyword evidence="6 7" id="KW-0275">Fatty acid biosynthesis</keyword>
<dbReference type="Pfam" id="PF00550">
    <property type="entry name" value="PP-binding"/>
    <property type="match status" value="1"/>
</dbReference>
<dbReference type="InterPro" id="IPR036736">
    <property type="entry name" value="ACP-like_sf"/>
</dbReference>
<name>A0ABT6NDV8_9FIRM</name>
<keyword evidence="5 7" id="KW-0443">Lipid metabolism</keyword>
<dbReference type="NCBIfam" id="NF002150">
    <property type="entry name" value="PRK00982.1-4"/>
    <property type="match status" value="1"/>
</dbReference>